<keyword evidence="6" id="KW-1185">Reference proteome</keyword>
<sequence>MTRKATFITAPAGYGKTTLVGDWARQLNVPVGWLSLDDKDNDLIRFWKYVTKAVEQALGSLSDQLHSAVATISPGQYEPFLVALLNELNGLQESFALVLDDWHVIDDKNIITAVSYFLEYLPSSVHICFASRTAAKFQKARWISREWIHEVRIEHLRFDLRETVDFFRICVKKELRREQIEHFLHKTEGWVTGLRLVSLYLRNGGRPAEFIRRHTGDSGRIEQFLLEEVFEALDESTQQFLMNVSILQRMNGPLCEAVAGRDGTDKLAELAGINLFLIPLDDNREWYRFHHLFGEFLQQQQRRHSPDQTKELHRAAAVWCESQGLMEEAIDYYLAGHGFTEAIRLLEQMRSIMIRREFSTLRVWLSAIPEQLLMQHPYLYFSYIFSLLWAHDLDMAERHLQLAEQYYETSSANWSQEAKNRYLGYLYYVMNFKATQYDMDMVKGLHYIRLSLQHSPTGTDLIFASPHMPLCPSIYRSYNGKRGKHLPRGLSDTFFLNMIEFMTPMGLQHSILVCYGELMYERNELEQAEHYLKLGLQGQGQTRYQPEKVYVPAYHLLSRISKIKQDIAQAEKWLEEAGRKAMEDGVEAASILIEAEKAALRLDLGDSAAAVEWQERYRISAHDPVSVYQLFVYIFLVRVLVETDNVKEAWALSEKLLLIAVKGHRPMDALEIQVLQATSLRLMGKPEQALLKLEEVLQYAEPDDYIRVFVDKGKPVAELLIEYVQQRLKGNIRDKNAPSLVYVRKILSCYGGEGVSLHPSEAALETLLTQRELMIFRCMEEGMGNTAISESLGIGKGTLKAHINRIYSKLQVTNRVEAINRGKEMQG</sequence>
<dbReference type="EMBL" id="JBHSMH010000077">
    <property type="protein sequence ID" value="MFC5470864.1"/>
    <property type="molecule type" value="Genomic_DNA"/>
</dbReference>
<evidence type="ECO:0000256" key="3">
    <source>
        <dbReference type="ARBA" id="ARBA00023163"/>
    </source>
</evidence>
<evidence type="ECO:0000256" key="2">
    <source>
        <dbReference type="ARBA" id="ARBA00023125"/>
    </source>
</evidence>
<dbReference type="InterPro" id="IPR011990">
    <property type="entry name" value="TPR-like_helical_dom_sf"/>
</dbReference>
<comment type="caution">
    <text evidence="5">The sequence shown here is derived from an EMBL/GenBank/DDBJ whole genome shotgun (WGS) entry which is preliminary data.</text>
</comment>
<proteinExistence type="predicted"/>
<dbReference type="PANTHER" id="PTHR44688">
    <property type="entry name" value="DNA-BINDING TRANSCRIPTIONAL ACTIVATOR DEVR_DOSR"/>
    <property type="match status" value="1"/>
</dbReference>
<reference evidence="6" key="1">
    <citation type="journal article" date="2019" name="Int. J. Syst. Evol. Microbiol.">
        <title>The Global Catalogue of Microorganisms (GCM) 10K type strain sequencing project: providing services to taxonomists for standard genome sequencing and annotation.</title>
        <authorList>
            <consortium name="The Broad Institute Genomics Platform"/>
            <consortium name="The Broad Institute Genome Sequencing Center for Infectious Disease"/>
            <person name="Wu L."/>
            <person name="Ma J."/>
        </authorList>
    </citation>
    <scope>NUCLEOTIDE SEQUENCE [LARGE SCALE GENOMIC DNA]</scope>
    <source>
        <strain evidence="6">CCUG 57113</strain>
    </source>
</reference>
<evidence type="ECO:0000256" key="1">
    <source>
        <dbReference type="ARBA" id="ARBA00023015"/>
    </source>
</evidence>
<name>A0ABW0LYA3_9BACL</name>
<dbReference type="SMART" id="SM00421">
    <property type="entry name" value="HTH_LUXR"/>
    <property type="match status" value="1"/>
</dbReference>
<organism evidence="5 6">
    <name type="scientific">Cohnella suwonensis</name>
    <dbReference type="NCBI Taxonomy" id="696072"/>
    <lineage>
        <taxon>Bacteria</taxon>
        <taxon>Bacillati</taxon>
        <taxon>Bacillota</taxon>
        <taxon>Bacilli</taxon>
        <taxon>Bacillales</taxon>
        <taxon>Paenibacillaceae</taxon>
        <taxon>Cohnella</taxon>
    </lineage>
</organism>
<evidence type="ECO:0000259" key="4">
    <source>
        <dbReference type="PROSITE" id="PS50043"/>
    </source>
</evidence>
<keyword evidence="3" id="KW-0804">Transcription</keyword>
<evidence type="ECO:0000313" key="5">
    <source>
        <dbReference type="EMBL" id="MFC5470864.1"/>
    </source>
</evidence>
<dbReference type="Gene3D" id="1.25.40.10">
    <property type="entry name" value="Tetratricopeptide repeat domain"/>
    <property type="match status" value="1"/>
</dbReference>
<dbReference type="Gene3D" id="1.10.10.10">
    <property type="entry name" value="Winged helix-like DNA-binding domain superfamily/Winged helix DNA-binding domain"/>
    <property type="match status" value="1"/>
</dbReference>
<dbReference type="InterPro" id="IPR000792">
    <property type="entry name" value="Tscrpt_reg_LuxR_C"/>
</dbReference>
<dbReference type="Pfam" id="PF00196">
    <property type="entry name" value="GerE"/>
    <property type="match status" value="1"/>
</dbReference>
<dbReference type="InterPro" id="IPR027417">
    <property type="entry name" value="P-loop_NTPase"/>
</dbReference>
<gene>
    <name evidence="5" type="ORF">ACFPPD_19425</name>
</gene>
<feature type="domain" description="HTH luxR-type" evidence="4">
    <location>
        <begin position="761"/>
        <end position="826"/>
    </location>
</feature>
<dbReference type="Gene3D" id="3.40.50.300">
    <property type="entry name" value="P-loop containing nucleotide triphosphate hydrolases"/>
    <property type="match status" value="1"/>
</dbReference>
<dbReference type="InterPro" id="IPR036388">
    <property type="entry name" value="WH-like_DNA-bd_sf"/>
</dbReference>
<dbReference type="PROSITE" id="PS00622">
    <property type="entry name" value="HTH_LUXR_1"/>
    <property type="match status" value="1"/>
</dbReference>
<dbReference type="PANTHER" id="PTHR44688:SF25">
    <property type="entry name" value="HTH LUXR-TYPE DOMAIN-CONTAINING PROTEIN"/>
    <property type="match status" value="1"/>
</dbReference>
<dbReference type="PRINTS" id="PR00038">
    <property type="entry name" value="HTHLUXR"/>
</dbReference>
<dbReference type="SUPFAM" id="SSF46894">
    <property type="entry name" value="C-terminal effector domain of the bipartite response regulators"/>
    <property type="match status" value="1"/>
</dbReference>
<dbReference type="CDD" id="cd06170">
    <property type="entry name" value="LuxR_C_like"/>
    <property type="match status" value="1"/>
</dbReference>
<dbReference type="Pfam" id="PF25873">
    <property type="entry name" value="WHD_MalT"/>
    <property type="match status" value="1"/>
</dbReference>
<dbReference type="InterPro" id="IPR041617">
    <property type="entry name" value="TPR_MalT"/>
</dbReference>
<evidence type="ECO:0000313" key="6">
    <source>
        <dbReference type="Proteomes" id="UP001596105"/>
    </source>
</evidence>
<dbReference type="PROSITE" id="PS50043">
    <property type="entry name" value="HTH_LUXR_2"/>
    <property type="match status" value="1"/>
</dbReference>
<dbReference type="Proteomes" id="UP001596105">
    <property type="component" value="Unassembled WGS sequence"/>
</dbReference>
<dbReference type="SUPFAM" id="SSF52540">
    <property type="entry name" value="P-loop containing nucleoside triphosphate hydrolases"/>
    <property type="match status" value="1"/>
</dbReference>
<dbReference type="InterPro" id="IPR016032">
    <property type="entry name" value="Sig_transdc_resp-reg_C-effctor"/>
</dbReference>
<keyword evidence="2" id="KW-0238">DNA-binding</keyword>
<accession>A0ABW0LYA3</accession>
<protein>
    <submittedName>
        <fullName evidence="5">LuxR C-terminal-related transcriptional regulator</fullName>
    </submittedName>
</protein>
<dbReference type="InterPro" id="IPR059106">
    <property type="entry name" value="WHD_MalT"/>
</dbReference>
<dbReference type="Pfam" id="PF17874">
    <property type="entry name" value="TPR_MalT"/>
    <property type="match status" value="1"/>
</dbReference>
<keyword evidence="1" id="KW-0805">Transcription regulation</keyword>